<evidence type="ECO:0000313" key="2">
    <source>
        <dbReference type="Proteomes" id="UP000244827"/>
    </source>
</evidence>
<reference evidence="1 2" key="1">
    <citation type="journal article" date="2018" name="Arch. Virol.">
        <title>Genomic characterization and phylogenetic analysis of the novel Pseudomonas phage PPSC2.</title>
        <authorList>
            <person name="Wu X."/>
            <person name="Wu Y."/>
            <person name="Tang Y."/>
            <person name="Gan B."/>
        </authorList>
    </citation>
    <scope>NUCLEOTIDE SEQUENCE [LARGE SCALE GENOMIC DNA]</scope>
</reference>
<accession>A0A2R2YB51</accession>
<proteinExistence type="predicted"/>
<dbReference type="EMBL" id="MF893340">
    <property type="protein sequence ID" value="ATN92869.1"/>
    <property type="molecule type" value="Genomic_DNA"/>
</dbReference>
<name>A0A2R2YB51_9CAUD</name>
<gene>
    <name evidence="1" type="ORF">PPSC2_106</name>
</gene>
<organism evidence="1 2">
    <name type="scientific">Pseudomonas phage PPSC2</name>
    <dbReference type="NCBI Taxonomy" id="2041350"/>
    <lineage>
        <taxon>Viruses</taxon>
        <taxon>Duplodnaviria</taxon>
        <taxon>Heunggongvirae</taxon>
        <taxon>Uroviricota</taxon>
        <taxon>Caudoviricetes</taxon>
        <taxon>Vandenendeviridae</taxon>
        <taxon>Gorskivirinae</taxon>
        <taxon>Shenlongvirus</taxon>
        <taxon>Shenlongvirus PPSC2</taxon>
    </lineage>
</organism>
<evidence type="ECO:0000313" key="1">
    <source>
        <dbReference type="EMBL" id="ATN92869.1"/>
    </source>
</evidence>
<keyword evidence="2" id="KW-1185">Reference proteome</keyword>
<sequence>MQAVLKYAAFYTEYDRTVTVYKLDDGRYQVVVSHEGVDTPGSYDRTFLSVTRATEWAKTQL</sequence>
<dbReference type="Proteomes" id="UP000244827">
    <property type="component" value="Segment"/>
</dbReference>
<protein>
    <submittedName>
        <fullName evidence="1">Uncharacterized protein</fullName>
    </submittedName>
</protein>